<evidence type="ECO:0000313" key="3">
    <source>
        <dbReference type="EMBL" id="SET90524.1"/>
    </source>
</evidence>
<evidence type="ECO:0000256" key="1">
    <source>
        <dbReference type="SAM" id="MobiDB-lite"/>
    </source>
</evidence>
<evidence type="ECO:0000313" key="4">
    <source>
        <dbReference type="Proteomes" id="UP000199820"/>
    </source>
</evidence>
<dbReference type="InterPro" id="IPR025330">
    <property type="entry name" value="DUF4236"/>
</dbReference>
<keyword evidence="4" id="KW-1185">Reference proteome</keyword>
<accession>A0A1I0I3U7</accession>
<dbReference type="RefSeq" id="WP_074650431.1">
    <property type="nucleotide sequence ID" value="NZ_FOIL01000065.1"/>
</dbReference>
<name>A0A1I0I3U7_9FIRM</name>
<sequence length="445" mass="50222">MGMRFRKSVKICKGVKVNFSKSGASLSLGGRGHSMNFGGRGTRATVGIPGTGLSYSTKLTSHHKSHSSSHRSSSAGSRGKSSVALPGSVQLKMDQDGKVVILDGRGNPIYDQSVIRKIKTTDSYKKMVQNLEGQRQEKLAEAYEEAKAENDQFIEIYKLSPQVDKKEQYIEILNSLRPPVYQRKQYEVPYPTEGVIRDQLAKEAKETVRGSLFTVGKLRKEYIESNLQSRLNSAISGWMQQKEAFDSEESNVEKAETERYDAEFNSSKQYMQNLIDGEDQEVSEAVESWISSCELPVEINVDYEWRQNNHVMYLDVDLPEIEDLPEDEVVRLASGNLKEKKKTQATLKQEYAKLVFGLAIFISANVFNVSPAIHGIVISGYTQRRNSAGEVNDEYVYSIRFTRDIFENSVLCNVNPQDFCMRFENRSNVTSSMLMKKIEPYGIDA</sequence>
<dbReference type="OrthoDB" id="983149at2"/>
<proteinExistence type="predicted"/>
<dbReference type="AlphaFoldDB" id="A0A1I0I3U7"/>
<reference evidence="3 4" key="1">
    <citation type="submission" date="2016-10" db="EMBL/GenBank/DDBJ databases">
        <authorList>
            <person name="de Groot N.N."/>
        </authorList>
    </citation>
    <scope>NUCLEOTIDE SEQUENCE [LARGE SCALE GENOMIC DNA]</scope>
    <source>
        <strain evidence="3 4">KH1P1</strain>
    </source>
</reference>
<feature type="compositionally biased region" description="Low complexity" evidence="1">
    <location>
        <begin position="70"/>
        <end position="82"/>
    </location>
</feature>
<dbReference type="Pfam" id="PF14020">
    <property type="entry name" value="DUF4236"/>
    <property type="match status" value="1"/>
</dbReference>
<feature type="compositionally biased region" description="Basic residues" evidence="1">
    <location>
        <begin position="60"/>
        <end position="69"/>
    </location>
</feature>
<gene>
    <name evidence="3" type="ORF">SAMN04487771_10658</name>
</gene>
<dbReference type="Proteomes" id="UP000199820">
    <property type="component" value="Unassembled WGS sequence"/>
</dbReference>
<evidence type="ECO:0000259" key="2">
    <source>
        <dbReference type="Pfam" id="PF14020"/>
    </source>
</evidence>
<feature type="region of interest" description="Disordered" evidence="1">
    <location>
        <begin position="48"/>
        <end position="88"/>
    </location>
</feature>
<dbReference type="EMBL" id="FOIL01000065">
    <property type="protein sequence ID" value="SET90524.1"/>
    <property type="molecule type" value="Genomic_DNA"/>
</dbReference>
<organism evidence="3 4">
    <name type="scientific">[Clostridium] aminophilum</name>
    <dbReference type="NCBI Taxonomy" id="1526"/>
    <lineage>
        <taxon>Bacteria</taxon>
        <taxon>Bacillati</taxon>
        <taxon>Bacillota</taxon>
        <taxon>Clostridia</taxon>
        <taxon>Lachnospirales</taxon>
        <taxon>Lachnospiraceae</taxon>
    </lineage>
</organism>
<protein>
    <recommendedName>
        <fullName evidence="2">DUF4236 domain-containing protein</fullName>
    </recommendedName>
</protein>
<feature type="domain" description="DUF4236" evidence="2">
    <location>
        <begin position="3"/>
        <end position="56"/>
    </location>
</feature>